<dbReference type="EMBL" id="JAVRHM010000007">
    <property type="protein sequence ID" value="MDT0689761.1"/>
    <property type="molecule type" value="Genomic_DNA"/>
</dbReference>
<evidence type="ECO:0000256" key="4">
    <source>
        <dbReference type="ARBA" id="ARBA00022737"/>
    </source>
</evidence>
<dbReference type="GO" id="GO:0003868">
    <property type="term" value="F:4-hydroxyphenylpyruvate dioxygenase activity"/>
    <property type="evidence" value="ECO:0007669"/>
    <property type="project" value="UniProtKB-EC"/>
</dbReference>
<proteinExistence type="inferred from homology"/>
<dbReference type="Gene3D" id="3.10.180.10">
    <property type="entry name" value="2,3-Dihydroxybiphenyl 1,2-Dioxygenase, domain 1"/>
    <property type="match status" value="2"/>
</dbReference>
<keyword evidence="3" id="KW-0479">Metal-binding</keyword>
<dbReference type="InterPro" id="IPR029068">
    <property type="entry name" value="Glyas_Bleomycin-R_OHBP_Dase"/>
</dbReference>
<evidence type="ECO:0000313" key="7">
    <source>
        <dbReference type="EMBL" id="MDT0689761.1"/>
    </source>
</evidence>
<feature type="domain" description="VOC" evidence="6">
    <location>
        <begin position="182"/>
        <end position="336"/>
    </location>
</feature>
<dbReference type="CDD" id="cd08342">
    <property type="entry name" value="HPPD_N_like"/>
    <property type="match status" value="1"/>
</dbReference>
<dbReference type="InterPro" id="IPR041736">
    <property type="entry name" value="4OHPhenylPyrv_dOase_N"/>
</dbReference>
<accession>A0ABU3E1C3</accession>
<dbReference type="CDD" id="cd07250">
    <property type="entry name" value="HPPD_C_like"/>
    <property type="match status" value="1"/>
</dbReference>
<dbReference type="Pfam" id="PF00903">
    <property type="entry name" value="Glyoxalase"/>
    <property type="match status" value="1"/>
</dbReference>
<comment type="caution">
    <text evidence="7">The sequence shown here is derived from an EMBL/GenBank/DDBJ whole genome shotgun (WGS) entry which is preliminary data.</text>
</comment>
<keyword evidence="7" id="KW-0223">Dioxygenase</keyword>
<dbReference type="RefSeq" id="WP_311683607.1">
    <property type="nucleotide sequence ID" value="NZ_JAVRHM010000007.1"/>
</dbReference>
<dbReference type="SUPFAM" id="SSF54593">
    <property type="entry name" value="Glyoxalase/Bleomycin resistance protein/Dihydroxybiphenyl dioxygenase"/>
    <property type="match status" value="1"/>
</dbReference>
<dbReference type="InterPro" id="IPR005956">
    <property type="entry name" value="4OHPhenylPyrv_dOase"/>
</dbReference>
<comment type="cofactor">
    <cofactor evidence="1">
        <name>Fe cation</name>
        <dbReference type="ChEBI" id="CHEBI:24875"/>
    </cofactor>
</comment>
<dbReference type="NCBIfam" id="TIGR01263">
    <property type="entry name" value="4HPPD"/>
    <property type="match status" value="1"/>
</dbReference>
<dbReference type="EC" id="1.13.11.27" evidence="7"/>
<dbReference type="PROSITE" id="PS51819">
    <property type="entry name" value="VOC"/>
    <property type="match status" value="2"/>
</dbReference>
<keyword evidence="5" id="KW-0408">Iron</keyword>
<dbReference type="InterPro" id="IPR004360">
    <property type="entry name" value="Glyas_Fos-R_dOase_dom"/>
</dbReference>
<evidence type="ECO:0000256" key="3">
    <source>
        <dbReference type="ARBA" id="ARBA00022723"/>
    </source>
</evidence>
<feature type="domain" description="VOC" evidence="6">
    <location>
        <begin position="25"/>
        <end position="155"/>
    </location>
</feature>
<dbReference type="InterPro" id="IPR041735">
    <property type="entry name" value="4OHPhenylPyrv_dOase_C"/>
</dbReference>
<dbReference type="InterPro" id="IPR037523">
    <property type="entry name" value="VOC_core"/>
</dbReference>
<gene>
    <name evidence="7" type="primary">hppD</name>
    <name evidence="7" type="ORF">RM549_08195</name>
</gene>
<evidence type="ECO:0000259" key="6">
    <source>
        <dbReference type="PROSITE" id="PS51819"/>
    </source>
</evidence>
<reference evidence="7 8" key="1">
    <citation type="submission" date="2023-09" db="EMBL/GenBank/DDBJ databases">
        <authorList>
            <person name="Rey-Velasco X."/>
        </authorList>
    </citation>
    <scope>NUCLEOTIDE SEQUENCE [LARGE SCALE GENOMIC DNA]</scope>
    <source>
        <strain evidence="7 8">F188</strain>
    </source>
</reference>
<dbReference type="Pfam" id="PF14696">
    <property type="entry name" value="Glyoxalase_5"/>
    <property type="match status" value="1"/>
</dbReference>
<name>A0ABU3E1C3_9FLAO</name>
<protein>
    <submittedName>
        <fullName evidence="7">4-hydroxyphenylpyruvate dioxygenase</fullName>
        <ecNumber evidence="7">1.13.11.27</ecNumber>
    </submittedName>
</protein>
<evidence type="ECO:0000256" key="5">
    <source>
        <dbReference type="ARBA" id="ARBA00023004"/>
    </source>
</evidence>
<dbReference type="PANTHER" id="PTHR11959:SF1">
    <property type="entry name" value="4-HYDROXYPHENYLPYRUVATE DIOXYGENASE"/>
    <property type="match status" value="1"/>
</dbReference>
<organism evidence="7 8">
    <name type="scientific">Autumnicola patrickiae</name>
    <dbReference type="NCBI Taxonomy" id="3075591"/>
    <lineage>
        <taxon>Bacteria</taxon>
        <taxon>Pseudomonadati</taxon>
        <taxon>Bacteroidota</taxon>
        <taxon>Flavobacteriia</taxon>
        <taxon>Flavobacteriales</taxon>
        <taxon>Flavobacteriaceae</taxon>
        <taxon>Autumnicola</taxon>
    </lineage>
</organism>
<keyword evidence="4" id="KW-0677">Repeat</keyword>
<evidence type="ECO:0000256" key="2">
    <source>
        <dbReference type="ARBA" id="ARBA00005877"/>
    </source>
</evidence>
<dbReference type="Proteomes" id="UP001261624">
    <property type="component" value="Unassembled WGS sequence"/>
</dbReference>
<keyword evidence="7" id="KW-0560">Oxidoreductase</keyword>
<evidence type="ECO:0000313" key="8">
    <source>
        <dbReference type="Proteomes" id="UP001261624"/>
    </source>
</evidence>
<dbReference type="PIRSF" id="PIRSF009283">
    <property type="entry name" value="HPP_dOase"/>
    <property type="match status" value="1"/>
</dbReference>
<sequence>MATDKTSLKLKKEVPEAEDFLPILGTDFVELYVGNAKQSAYYYQHAWGFQPLAYSGLETGKKDSVSYVLQQGKIRLVLTSPLQPKGEINEHIDKHGDGVKMVALWVDDARKSYEETTKRGAESYREPYVMQDEYGSVVISGIHTYGETIHLFIERKNYSGPFLPGYKPYAPLAKSKETGLKFIDHMVGNVGWNEMNKWCEFYAKIMGFAQLVSFDDKDISTEYTALMSKVMSNGNGRIKFPINEPAKGKKKSQIEEYIDFYNGAGVQHIALATDNIIETVTKLRDNGVEFLHVPEIYYDTVLDRVGTIDEELEPLKELGVLIDRDDEGYLLQIFTKPVLDRPTMFFEIIQRKGAQSFGKGNFKALFEAIEREQDLRGTLN</sequence>
<keyword evidence="8" id="KW-1185">Reference proteome</keyword>
<dbReference type="PANTHER" id="PTHR11959">
    <property type="entry name" value="4-HYDROXYPHENYLPYRUVATE DIOXYGENASE"/>
    <property type="match status" value="1"/>
</dbReference>
<evidence type="ECO:0000256" key="1">
    <source>
        <dbReference type="ARBA" id="ARBA00001962"/>
    </source>
</evidence>
<comment type="similarity">
    <text evidence="2">Belongs to the 4HPPD family.</text>
</comment>